<sequence length="148" mass="17549">MKSGFKDRKRLFLLSFHHIQPTSLLPALPCKRLTLRCTSDRLRTRHELLHSSPAILRYFIHFVPLKSRIWGHRVHRYIAANSKNHISRNEESFISVNDLFLFRFFFPQCGFDESQLREVCLRLACHEDLVAFSLVFVKSPDPWEVVRL</sequence>
<comment type="caution">
    <text evidence="1">The sequence shown here is derived from an EMBL/GenBank/DDBJ whole genome shotgun (WGS) entry which is preliminary data.</text>
</comment>
<organism evidence="1 2">
    <name type="scientific">Caerostris darwini</name>
    <dbReference type="NCBI Taxonomy" id="1538125"/>
    <lineage>
        <taxon>Eukaryota</taxon>
        <taxon>Metazoa</taxon>
        <taxon>Ecdysozoa</taxon>
        <taxon>Arthropoda</taxon>
        <taxon>Chelicerata</taxon>
        <taxon>Arachnida</taxon>
        <taxon>Araneae</taxon>
        <taxon>Araneomorphae</taxon>
        <taxon>Entelegynae</taxon>
        <taxon>Araneoidea</taxon>
        <taxon>Araneidae</taxon>
        <taxon>Caerostris</taxon>
    </lineage>
</organism>
<accession>A0AAV4THT8</accession>
<dbReference type="Proteomes" id="UP001054837">
    <property type="component" value="Unassembled WGS sequence"/>
</dbReference>
<dbReference type="AlphaFoldDB" id="A0AAV4THT8"/>
<reference evidence="1 2" key="1">
    <citation type="submission" date="2021-06" db="EMBL/GenBank/DDBJ databases">
        <title>Caerostris darwini draft genome.</title>
        <authorList>
            <person name="Kono N."/>
            <person name="Arakawa K."/>
        </authorList>
    </citation>
    <scope>NUCLEOTIDE SEQUENCE [LARGE SCALE GENOMIC DNA]</scope>
</reference>
<evidence type="ECO:0000313" key="2">
    <source>
        <dbReference type="Proteomes" id="UP001054837"/>
    </source>
</evidence>
<dbReference type="EMBL" id="BPLQ01009653">
    <property type="protein sequence ID" value="GIY45670.1"/>
    <property type="molecule type" value="Genomic_DNA"/>
</dbReference>
<protein>
    <submittedName>
        <fullName evidence="1">Uncharacterized protein</fullName>
    </submittedName>
</protein>
<name>A0AAV4THT8_9ARAC</name>
<proteinExistence type="predicted"/>
<keyword evidence="2" id="KW-1185">Reference proteome</keyword>
<evidence type="ECO:0000313" key="1">
    <source>
        <dbReference type="EMBL" id="GIY45670.1"/>
    </source>
</evidence>
<gene>
    <name evidence="1" type="ORF">CDAR_576621</name>
</gene>